<evidence type="ECO:0000256" key="7">
    <source>
        <dbReference type="ARBA" id="ARBA00022643"/>
    </source>
</evidence>
<dbReference type="Pfam" id="PF08447">
    <property type="entry name" value="PAS_3"/>
    <property type="match status" value="1"/>
</dbReference>
<dbReference type="CDD" id="cd00130">
    <property type="entry name" value="PAS"/>
    <property type="match status" value="1"/>
</dbReference>
<dbReference type="Gene3D" id="3.30.450.20">
    <property type="entry name" value="PAS domain"/>
    <property type="match status" value="1"/>
</dbReference>
<evidence type="ECO:0000256" key="1">
    <source>
        <dbReference type="ARBA" id="ARBA00000085"/>
    </source>
</evidence>
<reference evidence="18 19" key="1">
    <citation type="submission" date="2017-10" db="EMBL/GenBank/DDBJ databases">
        <title>Genome sequence of Caulobacter mirabilis FWC38.</title>
        <authorList>
            <person name="Fiebig A."/>
            <person name="Crosson S."/>
        </authorList>
    </citation>
    <scope>NUCLEOTIDE SEQUENCE [LARGE SCALE GENOMIC DNA]</scope>
    <source>
        <strain evidence="18 19">FWC 38</strain>
    </source>
</reference>
<dbReference type="SMART" id="SM00911">
    <property type="entry name" value="HWE_HK"/>
    <property type="match status" value="1"/>
</dbReference>
<dbReference type="GO" id="GO:0009881">
    <property type="term" value="F:photoreceptor activity"/>
    <property type="evidence" value="ECO:0007669"/>
    <property type="project" value="UniProtKB-KW"/>
</dbReference>
<dbReference type="SUPFAM" id="SSF55781">
    <property type="entry name" value="GAF domain-like"/>
    <property type="match status" value="1"/>
</dbReference>
<keyword evidence="4" id="KW-0597">Phosphoprotein</keyword>
<dbReference type="Gene3D" id="3.30.450.40">
    <property type="match status" value="1"/>
</dbReference>
<dbReference type="Pfam" id="PF13185">
    <property type="entry name" value="GAF_2"/>
    <property type="match status" value="1"/>
</dbReference>
<organism evidence="18 19">
    <name type="scientific">Caulobacter mirabilis</name>
    <dbReference type="NCBI Taxonomy" id="69666"/>
    <lineage>
        <taxon>Bacteria</taxon>
        <taxon>Pseudomonadati</taxon>
        <taxon>Pseudomonadota</taxon>
        <taxon>Alphaproteobacteria</taxon>
        <taxon>Caulobacterales</taxon>
        <taxon>Caulobacteraceae</taxon>
        <taxon>Caulobacter</taxon>
    </lineage>
</organism>
<evidence type="ECO:0000256" key="9">
    <source>
        <dbReference type="ARBA" id="ARBA00022737"/>
    </source>
</evidence>
<keyword evidence="19" id="KW-1185">Reference proteome</keyword>
<dbReference type="KEGG" id="cmb:CSW64_04930"/>
<dbReference type="SMART" id="SM00091">
    <property type="entry name" value="PAS"/>
    <property type="match status" value="1"/>
</dbReference>
<dbReference type="GO" id="GO:0004673">
    <property type="term" value="F:protein histidine kinase activity"/>
    <property type="evidence" value="ECO:0007669"/>
    <property type="project" value="UniProtKB-EC"/>
</dbReference>
<dbReference type="AlphaFoldDB" id="A0A2D2AUW8"/>
<dbReference type="PANTHER" id="PTHR41523">
    <property type="entry name" value="TWO-COMPONENT SYSTEM SENSOR PROTEIN"/>
    <property type="match status" value="1"/>
</dbReference>
<keyword evidence="12" id="KW-0067">ATP-binding</keyword>
<dbReference type="EC" id="2.7.13.3" evidence="2"/>
<evidence type="ECO:0000313" key="18">
    <source>
        <dbReference type="EMBL" id="ATQ41800.1"/>
    </source>
</evidence>
<evidence type="ECO:0000256" key="4">
    <source>
        <dbReference type="ARBA" id="ARBA00022553"/>
    </source>
</evidence>
<name>A0A2D2AUW8_9CAUL</name>
<dbReference type="InterPro" id="IPR003018">
    <property type="entry name" value="GAF"/>
</dbReference>
<dbReference type="PROSITE" id="PS50112">
    <property type="entry name" value="PAS"/>
    <property type="match status" value="1"/>
</dbReference>
<feature type="domain" description="PAS" evidence="16">
    <location>
        <begin position="249"/>
        <end position="285"/>
    </location>
</feature>
<dbReference type="InterPro" id="IPR013655">
    <property type="entry name" value="PAS_fold_3"/>
</dbReference>
<dbReference type="GO" id="GO:0005524">
    <property type="term" value="F:ATP binding"/>
    <property type="evidence" value="ECO:0007669"/>
    <property type="project" value="UniProtKB-KW"/>
</dbReference>
<dbReference type="Pfam" id="PF07536">
    <property type="entry name" value="HWE_HK"/>
    <property type="match status" value="1"/>
</dbReference>
<dbReference type="Proteomes" id="UP000228945">
    <property type="component" value="Chromosome"/>
</dbReference>
<keyword evidence="8" id="KW-0808">Transferase</keyword>
<keyword evidence="3" id="KW-0600">Photoreceptor protein</keyword>
<sequence>MEEPVRPDLTTRPDEDAERLRSALAEEIRRTDILIRVGEAIGSGRDVAAVVQTVVDGGVELTGADYGAFFYTVVNPGGEGLMLYSLSGAPKAAFERFPMPRNTQIFAPTFRGEGVVRSDDITRDARYGHNAPYRGMPEGHLPVRSFLSVPVKSRSGQALGGLLFGHPDAGRFVEAHERLLIGLAGQAAAALEAVKAHEAALAAAEARRATEATLGEDLSFALDAGRMGFWKLDVETLTYEASDLCKANYGRRPDEAFGYQDLIAAVHPSDRDRMRAAIETAVRDGSPYEIEYRVVYPSGEERWVHSRGRTDRLQENDEARRMAGISLDITERRRADERQKLLLNELNHRVKNTLAAVQSIAFQTLRTTSSPRRFREAFEARLLALSQTHNLLTRENWESAGLQDVLLAELEAFDGGERIRMDGPDVHLSPKAAVAFGMAFHELATNAVKYGALSSPSGRITVDWGADDDDLWLNWREEGGPPVEVPTRRGFGSRLLQRGLSAELGGRVELDYAPPGLTCAMRLPLAALDREG</sequence>
<dbReference type="Gene3D" id="2.10.70.100">
    <property type="match status" value="1"/>
</dbReference>
<protein>
    <recommendedName>
        <fullName evidence="2">histidine kinase</fullName>
        <ecNumber evidence="2">2.7.13.3</ecNumber>
    </recommendedName>
</protein>
<keyword evidence="9" id="KW-0677">Repeat</keyword>
<dbReference type="SMART" id="SM00086">
    <property type="entry name" value="PAC"/>
    <property type="match status" value="1"/>
</dbReference>
<keyword evidence="14" id="KW-0843">Virulence</keyword>
<evidence type="ECO:0000256" key="11">
    <source>
        <dbReference type="ARBA" id="ARBA00022777"/>
    </source>
</evidence>
<evidence type="ECO:0000256" key="15">
    <source>
        <dbReference type="ARBA" id="ARBA00023170"/>
    </source>
</evidence>
<evidence type="ECO:0000256" key="12">
    <source>
        <dbReference type="ARBA" id="ARBA00022840"/>
    </source>
</evidence>
<dbReference type="PROSITE" id="PS50113">
    <property type="entry name" value="PAC"/>
    <property type="match status" value="1"/>
</dbReference>
<feature type="domain" description="PAC" evidence="17">
    <location>
        <begin position="288"/>
        <end position="341"/>
    </location>
</feature>
<gene>
    <name evidence="18" type="ORF">CSW64_04930</name>
</gene>
<evidence type="ECO:0000256" key="10">
    <source>
        <dbReference type="ARBA" id="ARBA00022741"/>
    </source>
</evidence>
<dbReference type="InterPro" id="IPR011102">
    <property type="entry name" value="Sig_transdc_His_kinase_HWE"/>
</dbReference>
<keyword evidence="11 18" id="KW-0418">Kinase</keyword>
<keyword evidence="15" id="KW-0675">Receptor</keyword>
<evidence type="ECO:0000256" key="5">
    <source>
        <dbReference type="ARBA" id="ARBA00022606"/>
    </source>
</evidence>
<evidence type="ECO:0000256" key="2">
    <source>
        <dbReference type="ARBA" id="ARBA00012438"/>
    </source>
</evidence>
<evidence type="ECO:0000259" key="17">
    <source>
        <dbReference type="PROSITE" id="PS50113"/>
    </source>
</evidence>
<evidence type="ECO:0000256" key="6">
    <source>
        <dbReference type="ARBA" id="ARBA00022630"/>
    </source>
</evidence>
<evidence type="ECO:0000259" key="16">
    <source>
        <dbReference type="PROSITE" id="PS50112"/>
    </source>
</evidence>
<dbReference type="PANTHER" id="PTHR41523:SF7">
    <property type="entry name" value="HISTIDINE KINASE"/>
    <property type="match status" value="1"/>
</dbReference>
<keyword evidence="10" id="KW-0547">Nucleotide-binding</keyword>
<dbReference type="OrthoDB" id="7991996at2"/>
<dbReference type="SUPFAM" id="SSF55874">
    <property type="entry name" value="ATPase domain of HSP90 chaperone/DNA topoisomerase II/histidine kinase"/>
    <property type="match status" value="1"/>
</dbReference>
<dbReference type="NCBIfam" id="TIGR00229">
    <property type="entry name" value="sensory_box"/>
    <property type="match status" value="1"/>
</dbReference>
<comment type="catalytic activity">
    <reaction evidence="1">
        <text>ATP + protein L-histidine = ADP + protein N-phospho-L-histidine.</text>
        <dbReference type="EC" id="2.7.13.3"/>
    </reaction>
</comment>
<keyword evidence="13" id="KW-0157">Chromophore</keyword>
<dbReference type="InterPro" id="IPR036890">
    <property type="entry name" value="HATPase_C_sf"/>
</dbReference>
<proteinExistence type="predicted"/>
<dbReference type="Gene3D" id="3.30.565.10">
    <property type="entry name" value="Histidine kinase-like ATPase, C-terminal domain"/>
    <property type="match status" value="1"/>
</dbReference>
<evidence type="ECO:0000256" key="3">
    <source>
        <dbReference type="ARBA" id="ARBA00022543"/>
    </source>
</evidence>
<keyword evidence="7" id="KW-0288">FMN</keyword>
<keyword evidence="5" id="KW-0716">Sensory transduction</keyword>
<dbReference type="SMART" id="SM00065">
    <property type="entry name" value="GAF"/>
    <property type="match status" value="1"/>
</dbReference>
<dbReference type="InterPro" id="IPR000700">
    <property type="entry name" value="PAS-assoc_C"/>
</dbReference>
<dbReference type="InterPro" id="IPR000014">
    <property type="entry name" value="PAS"/>
</dbReference>
<keyword evidence="6" id="KW-0285">Flavoprotein</keyword>
<accession>A0A2D2AUW8</accession>
<dbReference type="SUPFAM" id="SSF55785">
    <property type="entry name" value="PYP-like sensor domain (PAS domain)"/>
    <property type="match status" value="1"/>
</dbReference>
<evidence type="ECO:0000256" key="8">
    <source>
        <dbReference type="ARBA" id="ARBA00022679"/>
    </source>
</evidence>
<evidence type="ECO:0000256" key="14">
    <source>
        <dbReference type="ARBA" id="ARBA00023026"/>
    </source>
</evidence>
<evidence type="ECO:0000256" key="13">
    <source>
        <dbReference type="ARBA" id="ARBA00022991"/>
    </source>
</evidence>
<dbReference type="EMBL" id="CP024201">
    <property type="protein sequence ID" value="ATQ41800.1"/>
    <property type="molecule type" value="Genomic_DNA"/>
</dbReference>
<dbReference type="InterPro" id="IPR035965">
    <property type="entry name" value="PAS-like_dom_sf"/>
</dbReference>
<dbReference type="InterPro" id="IPR029016">
    <property type="entry name" value="GAF-like_dom_sf"/>
</dbReference>
<dbReference type="InterPro" id="IPR001610">
    <property type="entry name" value="PAC"/>
</dbReference>
<evidence type="ECO:0000313" key="19">
    <source>
        <dbReference type="Proteomes" id="UP000228945"/>
    </source>
</evidence>